<dbReference type="InterPro" id="IPR003593">
    <property type="entry name" value="AAA+_ATPase"/>
</dbReference>
<keyword evidence="4" id="KW-0997">Cell inner membrane</keyword>
<dbReference type="SMART" id="SM00382">
    <property type="entry name" value="AAA"/>
    <property type="match status" value="1"/>
</dbReference>
<proteinExistence type="inferred from homology"/>
<feature type="domain" description="ABC transporter" evidence="12">
    <location>
        <begin position="4"/>
        <end position="243"/>
    </location>
</feature>
<keyword evidence="13" id="KW-0449">Lipoprotein</keyword>
<dbReference type="Pfam" id="PF00005">
    <property type="entry name" value="ABC_tran"/>
    <property type="match status" value="1"/>
</dbReference>
<accession>A0ABU0MXG0</accession>
<organism evidence="13 14">
    <name type="scientific">Paraclostridium ghonii</name>
    <dbReference type="NCBI Taxonomy" id="29358"/>
    <lineage>
        <taxon>Bacteria</taxon>
        <taxon>Bacillati</taxon>
        <taxon>Bacillota</taxon>
        <taxon>Clostridia</taxon>
        <taxon>Peptostreptococcales</taxon>
        <taxon>Peptostreptococcaceae</taxon>
        <taxon>Paraclostridium</taxon>
    </lineage>
</organism>
<comment type="caution">
    <text evidence="13">The sequence shown here is derived from an EMBL/GenBank/DDBJ whole genome shotgun (WGS) entry which is preliminary data.</text>
</comment>
<comment type="subcellular location">
    <subcellularLocation>
        <location evidence="1">Cell inner membrane</location>
        <topology evidence="1">Multi-pass membrane protein</topology>
    </subcellularLocation>
</comment>
<evidence type="ECO:0000256" key="11">
    <source>
        <dbReference type="SAM" id="Phobius"/>
    </source>
</evidence>
<evidence type="ECO:0000256" key="9">
    <source>
        <dbReference type="ARBA" id="ARBA00023136"/>
    </source>
</evidence>
<dbReference type="PANTHER" id="PTHR42798:SF6">
    <property type="entry name" value="CELL DIVISION ATP-BINDING PROTEIN FTSE"/>
    <property type="match status" value="1"/>
</dbReference>
<dbReference type="EMBL" id="JAUSWG010000002">
    <property type="protein sequence ID" value="MDQ0555595.1"/>
    <property type="molecule type" value="Genomic_DNA"/>
</dbReference>
<keyword evidence="7" id="KW-0067">ATP-binding</keyword>
<dbReference type="RefSeq" id="WP_307503083.1">
    <property type="nucleotide sequence ID" value="NZ_BAAACE010000029.1"/>
</dbReference>
<dbReference type="SUPFAM" id="SSF52540">
    <property type="entry name" value="P-loop containing nucleoside triphosphate hydrolases"/>
    <property type="match status" value="1"/>
</dbReference>
<evidence type="ECO:0000259" key="12">
    <source>
        <dbReference type="PROSITE" id="PS50893"/>
    </source>
</evidence>
<dbReference type="Proteomes" id="UP001232584">
    <property type="component" value="Unassembled WGS sequence"/>
</dbReference>
<dbReference type="InterPro" id="IPR017871">
    <property type="entry name" value="ABC_transporter-like_CS"/>
</dbReference>
<dbReference type="InterPro" id="IPR027417">
    <property type="entry name" value="P-loop_NTPase"/>
</dbReference>
<evidence type="ECO:0000256" key="1">
    <source>
        <dbReference type="ARBA" id="ARBA00004429"/>
    </source>
</evidence>
<evidence type="ECO:0000256" key="6">
    <source>
        <dbReference type="ARBA" id="ARBA00022741"/>
    </source>
</evidence>
<dbReference type="CDD" id="cd03255">
    <property type="entry name" value="ABC_MJ0796_LolCDE_FtsE"/>
    <property type="match status" value="1"/>
</dbReference>
<keyword evidence="2" id="KW-0813">Transport</keyword>
<gene>
    <name evidence="13" type="ORF">QOZ92_000708</name>
</gene>
<dbReference type="PANTHER" id="PTHR42798">
    <property type="entry name" value="LIPOPROTEIN-RELEASING SYSTEM ATP-BINDING PROTEIN LOLD"/>
    <property type="match status" value="1"/>
</dbReference>
<dbReference type="Pfam" id="PF12704">
    <property type="entry name" value="MacB_PCD"/>
    <property type="match status" value="1"/>
</dbReference>
<feature type="transmembrane region" description="Helical" evidence="11">
    <location>
        <begin position="277"/>
        <end position="297"/>
    </location>
</feature>
<dbReference type="PROSITE" id="PS50893">
    <property type="entry name" value="ABC_TRANSPORTER_2"/>
    <property type="match status" value="1"/>
</dbReference>
<dbReference type="Gene3D" id="3.40.50.300">
    <property type="entry name" value="P-loop containing nucleotide triphosphate hydrolases"/>
    <property type="match status" value="1"/>
</dbReference>
<dbReference type="InterPro" id="IPR017911">
    <property type="entry name" value="MacB-like_ATP-bd"/>
</dbReference>
<evidence type="ECO:0000256" key="2">
    <source>
        <dbReference type="ARBA" id="ARBA00022448"/>
    </source>
</evidence>
<dbReference type="InterPro" id="IPR025857">
    <property type="entry name" value="MacB_PCD"/>
</dbReference>
<keyword evidence="3" id="KW-1003">Cell membrane</keyword>
<keyword evidence="9 11" id="KW-0472">Membrane</keyword>
<protein>
    <submittedName>
        <fullName evidence="13">ABC-type lipoprotein export system ATPase subunit/ABC-type lipoprotein release transport system permease subunit</fullName>
    </submittedName>
</protein>
<dbReference type="PROSITE" id="PS00211">
    <property type="entry name" value="ABC_TRANSPORTER_1"/>
    <property type="match status" value="1"/>
</dbReference>
<evidence type="ECO:0000256" key="4">
    <source>
        <dbReference type="ARBA" id="ARBA00022519"/>
    </source>
</evidence>
<evidence type="ECO:0000256" key="7">
    <source>
        <dbReference type="ARBA" id="ARBA00022840"/>
    </source>
</evidence>
<keyword evidence="8 11" id="KW-1133">Transmembrane helix</keyword>
<feature type="transmembrane region" description="Helical" evidence="11">
    <location>
        <begin position="625"/>
        <end position="643"/>
    </location>
</feature>
<evidence type="ECO:0000313" key="14">
    <source>
        <dbReference type="Proteomes" id="UP001232584"/>
    </source>
</evidence>
<feature type="transmembrane region" description="Helical" evidence="11">
    <location>
        <begin position="528"/>
        <end position="557"/>
    </location>
</feature>
<comment type="similarity">
    <text evidence="10">Belongs to the ABC transporter superfamily. Macrolide exporter (TC 3.A.1.122) family.</text>
</comment>
<dbReference type="InterPro" id="IPR003838">
    <property type="entry name" value="ABC3_permease_C"/>
</dbReference>
<keyword evidence="6" id="KW-0547">Nucleotide-binding</keyword>
<feature type="transmembrane region" description="Helical" evidence="11">
    <location>
        <begin position="578"/>
        <end position="605"/>
    </location>
</feature>
<name>A0ABU0MXG0_9FIRM</name>
<dbReference type="InterPro" id="IPR003439">
    <property type="entry name" value="ABC_transporter-like_ATP-bd"/>
</dbReference>
<evidence type="ECO:0000256" key="10">
    <source>
        <dbReference type="ARBA" id="ARBA00038388"/>
    </source>
</evidence>
<keyword evidence="5 11" id="KW-0812">Transmembrane</keyword>
<reference evidence="13 14" key="1">
    <citation type="submission" date="2023-07" db="EMBL/GenBank/DDBJ databases">
        <title>Genomic Encyclopedia of Type Strains, Phase IV (KMG-IV): sequencing the most valuable type-strain genomes for metagenomic binning, comparative biology and taxonomic classification.</title>
        <authorList>
            <person name="Goeker M."/>
        </authorList>
    </citation>
    <scope>NUCLEOTIDE SEQUENCE [LARGE SCALE GENOMIC DNA]</scope>
    <source>
        <strain evidence="13 14">DSM 15049</strain>
    </source>
</reference>
<evidence type="ECO:0000256" key="5">
    <source>
        <dbReference type="ARBA" id="ARBA00022692"/>
    </source>
</evidence>
<sequence>MGFLRLKDINKYYKLDNKETFHALKNINIEFSRGELISIIGESGSGKSTMMNLIGGLDSQFKGELLVDGKDIGKFSQRELDEYRKGKIGFVFQSCNLIPHLSILDNVTIALTLSNISKKERIEKAKEALAEVGLEKHINKRPNQLSGGQKQRVAIARALINDPEIILADEPTGALDSETTIQVLNIIKDIAKKGRLVIMVTHSEKVASYSTRVVKIFDGEIIEDVYNKKLIKCKNENAYDELAVEKVGSKKRKQNLSFFSAVKLAAHNMKQKLKRNILVSLGVSIGIMSIVTMLSLGNGLKAYFNDMLNDFMNPVVVEATMPIEDKDDPSAAMKVMMGNAIPFKQNNIDELSKIDGVVKVEKGFNFMSMTGTNTIKLGDKQSDVMVLQAASSKLTKKNLVDGELPGKGEILINQVMAEKLGNNVIGKTVELNIISNGQVVKDEFVVSGIYTTGIDDSMSDSMETALINFDDMNKLYNKAGTELEAGSVYLVANNEDDASRIKDEIKKLGYNGSQEEMMGDQMLTMLNVLTIVLAGIAGISLVVSSIMILVVLYISVVERTKEIGLLRAIGARSKDIKRIFVSEAFLIGISSGIIGIATAFVISIFVNKASNQMFDITVMNITLNYALLGIGTSTVVSMLAGLFPANKAAKLDPVDSLRTE</sequence>
<dbReference type="Pfam" id="PF02687">
    <property type="entry name" value="FtsX"/>
    <property type="match status" value="1"/>
</dbReference>
<evidence type="ECO:0000256" key="3">
    <source>
        <dbReference type="ARBA" id="ARBA00022475"/>
    </source>
</evidence>
<evidence type="ECO:0000313" key="13">
    <source>
        <dbReference type="EMBL" id="MDQ0555595.1"/>
    </source>
</evidence>
<evidence type="ECO:0000256" key="8">
    <source>
        <dbReference type="ARBA" id="ARBA00022989"/>
    </source>
</evidence>
<keyword evidence="14" id="KW-1185">Reference proteome</keyword>